<dbReference type="Proteomes" id="UP000035682">
    <property type="component" value="Unplaced"/>
</dbReference>
<keyword evidence="3" id="KW-0548">Nucleotidyltransferase</keyword>
<reference evidence="12" key="1">
    <citation type="submission" date="2014-09" db="EMBL/GenBank/DDBJ databases">
        <authorList>
            <person name="Aslett A.Martin."/>
        </authorList>
    </citation>
    <scope>NUCLEOTIDE SEQUENCE</scope>
    <source>
        <strain evidence="12">ED321 Heterogonic</strain>
    </source>
</reference>
<keyword evidence="8" id="KW-0479">Metal-binding</keyword>
<dbReference type="GO" id="GO:0008270">
    <property type="term" value="F:zinc ion binding"/>
    <property type="evidence" value="ECO:0007669"/>
    <property type="project" value="UniProtKB-KW"/>
</dbReference>
<feature type="domain" description="Reverse transcriptase" evidence="10">
    <location>
        <begin position="572"/>
        <end position="754"/>
    </location>
</feature>
<dbReference type="InterPro" id="IPR043128">
    <property type="entry name" value="Rev_trsase/Diguanyl_cyclase"/>
</dbReference>
<dbReference type="Gene3D" id="3.30.420.10">
    <property type="entry name" value="Ribonuclease H-like superfamily/Ribonuclease H"/>
    <property type="match status" value="1"/>
</dbReference>
<keyword evidence="8" id="KW-0863">Zinc-finger</keyword>
<dbReference type="InterPro" id="IPR012337">
    <property type="entry name" value="RNaseH-like_sf"/>
</dbReference>
<dbReference type="GO" id="GO:0006508">
    <property type="term" value="P:proteolysis"/>
    <property type="evidence" value="ECO:0007669"/>
    <property type="project" value="UniProtKB-KW"/>
</dbReference>
<dbReference type="GO" id="GO:0003677">
    <property type="term" value="F:DNA binding"/>
    <property type="evidence" value="ECO:0007669"/>
    <property type="project" value="UniProtKB-KW"/>
</dbReference>
<gene>
    <name evidence="12 14 15" type="ORF">SRAE_X000191200</name>
</gene>
<evidence type="ECO:0000256" key="6">
    <source>
        <dbReference type="ARBA" id="ARBA00022801"/>
    </source>
</evidence>
<dbReference type="GO" id="GO:0042575">
    <property type="term" value="C:DNA polymerase complex"/>
    <property type="evidence" value="ECO:0007669"/>
    <property type="project" value="UniProtKB-ARBA"/>
</dbReference>
<dbReference type="InterPro" id="IPR043502">
    <property type="entry name" value="DNA/RNA_pol_sf"/>
</dbReference>
<proteinExistence type="predicted"/>
<evidence type="ECO:0000256" key="5">
    <source>
        <dbReference type="ARBA" id="ARBA00022759"/>
    </source>
</evidence>
<dbReference type="PANTHER" id="PTHR37984:SF5">
    <property type="entry name" value="PROTEIN NYNRIN-LIKE"/>
    <property type="match status" value="1"/>
</dbReference>
<dbReference type="WormBase" id="SRAE_X000191200">
    <property type="protein sequence ID" value="SRP07192"/>
    <property type="gene ID" value="WBGene00267489"/>
</dbReference>
<feature type="domain" description="CCHC-type" evidence="9">
    <location>
        <begin position="303"/>
        <end position="316"/>
    </location>
</feature>
<dbReference type="SUPFAM" id="SSF57756">
    <property type="entry name" value="Retrovirus zinc finger-like domains"/>
    <property type="match status" value="1"/>
</dbReference>
<protein>
    <recommendedName>
        <fullName evidence="1">RNA-directed DNA polymerase</fullName>
        <ecNumber evidence="1">2.7.7.49</ecNumber>
    </recommendedName>
</protein>
<dbReference type="SUPFAM" id="SSF50630">
    <property type="entry name" value="Acid proteases"/>
    <property type="match status" value="1"/>
</dbReference>
<dbReference type="RefSeq" id="XP_024499382.1">
    <property type="nucleotide sequence ID" value="XM_024654307.1"/>
</dbReference>
<evidence type="ECO:0000313" key="12">
    <source>
        <dbReference type="EMBL" id="CEF60172.1"/>
    </source>
</evidence>
<reference evidence="13" key="2">
    <citation type="submission" date="2014-09" db="EMBL/GenBank/DDBJ databases">
        <authorList>
            <person name="Martin A.A."/>
        </authorList>
    </citation>
    <scope>NUCLEOTIDE SEQUENCE</scope>
    <source>
        <strain evidence="13">ED321</strain>
    </source>
</reference>
<keyword evidence="4" id="KW-0540">Nuclease</keyword>
<dbReference type="InterPro" id="IPR001584">
    <property type="entry name" value="Integrase_cat-core"/>
</dbReference>
<dbReference type="Gene3D" id="3.10.10.10">
    <property type="entry name" value="HIV Type 1 Reverse Transcriptase, subunit A, domain 1"/>
    <property type="match status" value="1"/>
</dbReference>
<dbReference type="WBParaSite" id="SRAE_X000191200.1">
    <property type="protein sequence ID" value="SRAE_X000191200.1"/>
    <property type="gene ID" value="WBGene00267489"/>
</dbReference>
<accession>A0A090MPV9</accession>
<dbReference type="PROSITE" id="PS50994">
    <property type="entry name" value="INTEGRASE"/>
    <property type="match status" value="1"/>
</dbReference>
<dbReference type="CDD" id="cd01647">
    <property type="entry name" value="RT_LTR"/>
    <property type="match status" value="1"/>
</dbReference>
<dbReference type="GO" id="GO:0003964">
    <property type="term" value="F:RNA-directed DNA polymerase activity"/>
    <property type="evidence" value="ECO:0007669"/>
    <property type="project" value="UniProtKB-EC"/>
</dbReference>
<dbReference type="OMA" id="MAREYDQ"/>
<dbReference type="InterPro" id="IPR001878">
    <property type="entry name" value="Znf_CCHC"/>
</dbReference>
<reference evidence="14" key="3">
    <citation type="submission" date="2020-12" db="UniProtKB">
        <authorList>
            <consortium name="WormBaseParasite"/>
        </authorList>
    </citation>
    <scope>IDENTIFICATION</scope>
</reference>
<dbReference type="GO" id="GO:0004519">
    <property type="term" value="F:endonuclease activity"/>
    <property type="evidence" value="ECO:0007669"/>
    <property type="project" value="UniProtKB-KW"/>
</dbReference>
<keyword evidence="13" id="KW-1185">Reference proteome</keyword>
<dbReference type="Pfam" id="PF17917">
    <property type="entry name" value="RT_RNaseH"/>
    <property type="match status" value="1"/>
</dbReference>
<keyword evidence="8" id="KW-0862">Zinc</keyword>
<evidence type="ECO:0000256" key="1">
    <source>
        <dbReference type="ARBA" id="ARBA00012493"/>
    </source>
</evidence>
<dbReference type="GO" id="GO:0019899">
    <property type="term" value="F:enzyme binding"/>
    <property type="evidence" value="ECO:0007669"/>
    <property type="project" value="UniProtKB-ARBA"/>
</dbReference>
<sequence length="1447" mass="168505">MRERTRSSTKRNLFKASNLERLTESERFKTIVKETRKATTKTMNFEEDRSIEDHQIKELTELVTVLATQVQELVKIQADTGRHKNNINTASQVQAEIARNVIIKEYKSEENFEEWYEKFSTYLSITNVPEEQHYNYLKLYLTGDAMNMAREYDQDSYIELVEQLKKEHTGGMEKVTARETLRQIKRKRNLRYDELEKVSSDVEKCCKELLKRKSKEDRIQEQIDIIIELLPSDVQQHVEDREFYEWNHFIAVVKSKYDLEKRKKFDDERFRKIDKGKKSLTSRSNGLTNPENKTDTKRNPIICNSCGKQGHIAKNCYSKKEIKKTALLNVTGEEKNNNTNNTDEASEERVKEFSKLLYNSIKYKEPMPISNINSNRIFLTPCRIYNMEVIGAIDTCADCTIISRHLKDCLKLEESDKEEKLSVTDGHISLKKLKGNLSITINDNTYELHDTLVAKHDFEGFDILLGTNLLKRLNAVLDCQTGKLIFDEDKTLDHRAICHLSNKYTYENSSRFSLKLRKEYEDCFAESEMDITPGEVVCQEQFFFDRDPKKYPTYPIPVNLESTAIEIAEQWVKAGVLKRGTATLNHPTMLVKKPNGTYRLVTDLRKINDITKKLDIRQKPVMETIMEMKPFYYCSRIDLKSAYAQFMLHENNRNDFGLTVGSRNYIYLTLPMGAKNSSHLLHIEMQKIFATLIKSKELVLYHDDALLLTDDTDPEIHMNLLRRFFSLMRKYKLKASFSKSSFFLKQVEFLSFTFDKEGWKPSQSSTTKILNSKIPQTKKQLLRFLLATNYFRSCIKNYSQKSAKLFTLTTGKKNNNIILEGENLKLYKDIVEELMNPQKLNFGDPNKKYYLHTDSSETGLGGCLTQMIDINGVNVEKPLAFYSMKLPYSVRKRHSTYLELKAIVECLKHWAYILIKCKKGIEIICDHKPLTTIKNTATESRFVELLNYLAEFDADITYRKGEDNVVPDWLSRLHEYEKEIQKEDEINLQMVNWTQLEESLHTYAVIRKRKRGRPKKPKVETIDNENEFKLLQMIANQQTILKTEELKEHQEKDETIQKALSTGFHLDYPIKKIDGIVKIKINNRTNEDTEDQSSKEENEGFVCFIPQSLSNKIISLLHENGHFSYLKTRAMLRQLAYCEKMAMNIRKVLNNCLECAKRNSAPTRQPSAKVTSYTEYPMDSLSLDLLCPVIPDGGFKYVMNVQDNCTRYLWSIPLKTKSYKEILNELLRWVMLPFGMAKSIRTDGDGMFSSDNFISECKELGINVIKSTPRDSQSNSLIERTFRTTSAIIYKISCNNNISWSKTLPLVANYINTSKTGNMTYSPYEKLFLQQPHNMITQYLQSNIKYVDRNQDLHELMNVAAYIRHLDNEYSEEIKARINEKAKVLNIIYKPGDKFMYKKNLEGKFKDLYQGPFIVIKDVGTKVTFKAKNGKILTASKAKIKRFYGDL</sequence>
<dbReference type="CTD" id="36384983"/>
<dbReference type="GO" id="GO:0015074">
    <property type="term" value="P:DNA integration"/>
    <property type="evidence" value="ECO:0007669"/>
    <property type="project" value="InterPro"/>
</dbReference>
<evidence type="ECO:0000313" key="15">
    <source>
        <dbReference type="WormBase" id="SRAE_X000191200"/>
    </source>
</evidence>
<evidence type="ECO:0000259" key="10">
    <source>
        <dbReference type="PROSITE" id="PS50878"/>
    </source>
</evidence>
<dbReference type="EC" id="2.7.7.49" evidence="1"/>
<evidence type="ECO:0000259" key="9">
    <source>
        <dbReference type="PROSITE" id="PS50158"/>
    </source>
</evidence>
<dbReference type="InterPro" id="IPR000477">
    <property type="entry name" value="RT_dom"/>
</dbReference>
<dbReference type="InterPro" id="IPR041373">
    <property type="entry name" value="RT_RNaseH"/>
</dbReference>
<dbReference type="OrthoDB" id="5858386at2759"/>
<dbReference type="SUPFAM" id="SSF53098">
    <property type="entry name" value="Ribonuclease H-like"/>
    <property type="match status" value="1"/>
</dbReference>
<dbReference type="InterPro" id="IPR036397">
    <property type="entry name" value="RNaseH_sf"/>
</dbReference>
<evidence type="ECO:0000256" key="2">
    <source>
        <dbReference type="ARBA" id="ARBA00022679"/>
    </source>
</evidence>
<dbReference type="InterPro" id="IPR041588">
    <property type="entry name" value="Integrase_H2C2"/>
</dbReference>
<dbReference type="Gene3D" id="3.30.70.270">
    <property type="match status" value="2"/>
</dbReference>
<evidence type="ECO:0000259" key="11">
    <source>
        <dbReference type="PROSITE" id="PS50994"/>
    </source>
</evidence>
<dbReference type="InterPro" id="IPR036875">
    <property type="entry name" value="Znf_CCHC_sf"/>
</dbReference>
<keyword evidence="2" id="KW-0808">Transferase</keyword>
<dbReference type="GO" id="GO:0004190">
    <property type="term" value="F:aspartic-type endopeptidase activity"/>
    <property type="evidence" value="ECO:0007669"/>
    <property type="project" value="UniProtKB-KW"/>
</dbReference>
<dbReference type="GeneID" id="36384983"/>
<dbReference type="SUPFAM" id="SSF56672">
    <property type="entry name" value="DNA/RNA polymerases"/>
    <property type="match status" value="1"/>
</dbReference>
<evidence type="ECO:0000256" key="8">
    <source>
        <dbReference type="PROSITE-ProRule" id="PRU00047"/>
    </source>
</evidence>
<dbReference type="PROSITE" id="PS50158">
    <property type="entry name" value="ZF_CCHC"/>
    <property type="match status" value="1"/>
</dbReference>
<dbReference type="PANTHER" id="PTHR37984">
    <property type="entry name" value="PROTEIN CBG26694"/>
    <property type="match status" value="1"/>
</dbReference>
<dbReference type="PROSITE" id="PS50878">
    <property type="entry name" value="RT_POL"/>
    <property type="match status" value="1"/>
</dbReference>
<dbReference type="Pfam" id="PF17921">
    <property type="entry name" value="Integrase_H2C2"/>
    <property type="match status" value="1"/>
</dbReference>
<evidence type="ECO:0000256" key="3">
    <source>
        <dbReference type="ARBA" id="ARBA00022695"/>
    </source>
</evidence>
<keyword evidence="7" id="KW-0695">RNA-directed DNA polymerase</keyword>
<dbReference type="EMBL" id="LN609397">
    <property type="protein sequence ID" value="CEF60172.1"/>
    <property type="molecule type" value="Genomic_DNA"/>
</dbReference>
<keyword evidence="5" id="KW-0255">Endonuclease</keyword>
<evidence type="ECO:0000313" key="13">
    <source>
        <dbReference type="Proteomes" id="UP000035682"/>
    </source>
</evidence>
<evidence type="ECO:0000256" key="7">
    <source>
        <dbReference type="ARBA" id="ARBA00022918"/>
    </source>
</evidence>
<dbReference type="InterPro" id="IPR050951">
    <property type="entry name" value="Retrovirus_Pol_polyprotein"/>
</dbReference>
<keyword evidence="6" id="KW-0378">Hydrolase</keyword>
<dbReference type="CDD" id="cd09274">
    <property type="entry name" value="RNase_HI_RT_Ty3"/>
    <property type="match status" value="1"/>
</dbReference>
<dbReference type="InterPro" id="IPR021109">
    <property type="entry name" value="Peptidase_aspartic_dom_sf"/>
</dbReference>
<organism evidence="12">
    <name type="scientific">Strongyloides ratti</name>
    <name type="common">Parasitic roundworm</name>
    <dbReference type="NCBI Taxonomy" id="34506"/>
    <lineage>
        <taxon>Eukaryota</taxon>
        <taxon>Metazoa</taxon>
        <taxon>Ecdysozoa</taxon>
        <taxon>Nematoda</taxon>
        <taxon>Chromadorea</taxon>
        <taxon>Rhabditida</taxon>
        <taxon>Tylenchina</taxon>
        <taxon>Panagrolaimomorpha</taxon>
        <taxon>Strongyloidoidea</taxon>
        <taxon>Strongyloididae</taxon>
        <taxon>Strongyloides</taxon>
    </lineage>
</organism>
<evidence type="ECO:0000313" key="14">
    <source>
        <dbReference type="WBParaSite" id="SRAE_X000191200.1"/>
    </source>
</evidence>
<dbReference type="Pfam" id="PF00078">
    <property type="entry name" value="RVT_1"/>
    <property type="match status" value="1"/>
</dbReference>
<feature type="domain" description="Integrase catalytic" evidence="11">
    <location>
        <begin position="1173"/>
        <end position="1331"/>
    </location>
</feature>
<evidence type="ECO:0000256" key="4">
    <source>
        <dbReference type="ARBA" id="ARBA00022722"/>
    </source>
</evidence>
<dbReference type="SMART" id="SM00343">
    <property type="entry name" value="ZnF_C2HC"/>
    <property type="match status" value="1"/>
</dbReference>
<dbReference type="Gene3D" id="2.40.70.10">
    <property type="entry name" value="Acid Proteases"/>
    <property type="match status" value="1"/>
</dbReference>
<name>A0A090MPV9_STRRB</name>
<dbReference type="Gene3D" id="1.10.340.70">
    <property type="match status" value="1"/>
</dbReference>